<dbReference type="FunFam" id="3.90.1150.10:FF:000204">
    <property type="entry name" value="Hypothetical aminotransferase"/>
    <property type="match status" value="1"/>
</dbReference>
<dbReference type="InterPro" id="IPR015421">
    <property type="entry name" value="PyrdxlP-dep_Trfase_major"/>
</dbReference>
<dbReference type="InterPro" id="IPR000192">
    <property type="entry name" value="Aminotrans_V_dom"/>
</dbReference>
<keyword evidence="7" id="KW-0808">Transferase</keyword>
<sequence length="395" mass="42364">MTVRTGRDVLGIPGPTTIPDEVLSAMHRPAIQIYTGELVEYTDSILRDLKGIFRTEGRAYIYASNGHGAWEAALTNVLSRGDRVLVLESGRFAHNWGEMARMLGVEIETLEGTWRHAVDPAAVEERLRADTEGRIKAILVVQIDTASGVVNDIPAIRAAIDAAGHDALFLVDTIASLACMPFEMDAWKIDVTVSAAQKGLMTPPGLGFVAANDKALAAHKTADLRTLYWDWTAREGELHYQKYCGTPPEHLLFGQRAALDILLGEGLENAWNRHRLLAGATHRAVETWAEGGAIEFNILDPQSRSASITAVLVGGGFDVAAIQAYCLDKCNVTVGGGIGDLKGKALRIAHMGYANAPMVLGMLASIDMALKALKIPHGPGAIQAAVDYLGENVPA</sequence>
<evidence type="ECO:0000256" key="3">
    <source>
        <dbReference type="ARBA" id="ARBA00022898"/>
    </source>
</evidence>
<dbReference type="Proteomes" id="UP001320898">
    <property type="component" value="Unassembled WGS sequence"/>
</dbReference>
<feature type="binding site" evidence="4">
    <location>
        <position position="347"/>
    </location>
    <ligand>
        <name>substrate</name>
    </ligand>
</feature>
<feature type="modified residue" description="N6-(pyridoxal phosphate)lysine" evidence="5">
    <location>
        <position position="198"/>
    </location>
</feature>
<dbReference type="PANTHER" id="PTHR21152:SF40">
    <property type="entry name" value="ALANINE--GLYOXYLATE AMINOTRANSFERASE"/>
    <property type="match status" value="1"/>
</dbReference>
<dbReference type="InterPro" id="IPR015422">
    <property type="entry name" value="PyrdxlP-dep_Trfase_small"/>
</dbReference>
<dbReference type="Pfam" id="PF00266">
    <property type="entry name" value="Aminotran_5"/>
    <property type="match status" value="1"/>
</dbReference>
<name>A0AAW5R2H4_9HYPH</name>
<protein>
    <submittedName>
        <fullName evidence="7">Aminotransferase class V-fold PLP-dependent enzyme</fullName>
    </submittedName>
</protein>
<gene>
    <name evidence="7" type="ORF">MUB46_17100</name>
</gene>
<dbReference type="GO" id="GO:0019265">
    <property type="term" value="P:glycine biosynthetic process, by transamination of glyoxylate"/>
    <property type="evidence" value="ECO:0007669"/>
    <property type="project" value="TreeGrafter"/>
</dbReference>
<evidence type="ECO:0000259" key="6">
    <source>
        <dbReference type="Pfam" id="PF00266"/>
    </source>
</evidence>
<comment type="caution">
    <text evidence="7">The sequence shown here is derived from an EMBL/GenBank/DDBJ whole genome shotgun (WGS) entry which is preliminary data.</text>
</comment>
<evidence type="ECO:0000256" key="5">
    <source>
        <dbReference type="PIRSR" id="PIRSR000524-50"/>
    </source>
</evidence>
<dbReference type="PANTHER" id="PTHR21152">
    <property type="entry name" value="AMINOTRANSFERASE CLASS V"/>
    <property type="match status" value="1"/>
</dbReference>
<organism evidence="7 8">
    <name type="scientific">Microbaculum marinisediminis</name>
    <dbReference type="NCBI Taxonomy" id="2931392"/>
    <lineage>
        <taxon>Bacteria</taxon>
        <taxon>Pseudomonadati</taxon>
        <taxon>Pseudomonadota</taxon>
        <taxon>Alphaproteobacteria</taxon>
        <taxon>Hyphomicrobiales</taxon>
        <taxon>Tepidamorphaceae</taxon>
        <taxon>Microbaculum</taxon>
    </lineage>
</organism>
<dbReference type="SUPFAM" id="SSF53383">
    <property type="entry name" value="PLP-dependent transferases"/>
    <property type="match status" value="1"/>
</dbReference>
<comment type="cofactor">
    <cofactor evidence="1 5">
        <name>pyridoxal 5'-phosphate</name>
        <dbReference type="ChEBI" id="CHEBI:597326"/>
    </cofactor>
</comment>
<accession>A0AAW5R2H4</accession>
<keyword evidence="3 5" id="KW-0663">Pyridoxal phosphate</keyword>
<evidence type="ECO:0000256" key="1">
    <source>
        <dbReference type="ARBA" id="ARBA00001933"/>
    </source>
</evidence>
<evidence type="ECO:0000313" key="7">
    <source>
        <dbReference type="EMBL" id="MCT8973582.1"/>
    </source>
</evidence>
<keyword evidence="8" id="KW-1185">Reference proteome</keyword>
<dbReference type="RefSeq" id="WP_261617166.1">
    <property type="nucleotide sequence ID" value="NZ_JALIDZ010000008.1"/>
</dbReference>
<keyword evidence="7" id="KW-0032">Aminotransferase</keyword>
<proteinExistence type="inferred from homology"/>
<evidence type="ECO:0000256" key="2">
    <source>
        <dbReference type="ARBA" id="ARBA00009236"/>
    </source>
</evidence>
<evidence type="ECO:0000256" key="4">
    <source>
        <dbReference type="PIRSR" id="PIRSR000524-1"/>
    </source>
</evidence>
<dbReference type="GO" id="GO:0004760">
    <property type="term" value="F:L-serine-pyruvate transaminase activity"/>
    <property type="evidence" value="ECO:0007669"/>
    <property type="project" value="TreeGrafter"/>
</dbReference>
<dbReference type="PIRSF" id="PIRSF000524">
    <property type="entry name" value="SPT"/>
    <property type="match status" value="1"/>
</dbReference>
<evidence type="ECO:0000313" key="8">
    <source>
        <dbReference type="Proteomes" id="UP001320898"/>
    </source>
</evidence>
<dbReference type="Gene3D" id="3.40.640.10">
    <property type="entry name" value="Type I PLP-dependent aspartate aminotransferase-like (Major domain)"/>
    <property type="match status" value="1"/>
</dbReference>
<dbReference type="InterPro" id="IPR024169">
    <property type="entry name" value="SP_NH2Trfase/AEP_transaminase"/>
</dbReference>
<dbReference type="InterPro" id="IPR015424">
    <property type="entry name" value="PyrdxlP-dep_Trfase"/>
</dbReference>
<reference evidence="7 8" key="1">
    <citation type="submission" date="2022-04" db="EMBL/GenBank/DDBJ databases">
        <authorList>
            <person name="Ye Y.-Q."/>
            <person name="Du Z.-J."/>
        </authorList>
    </citation>
    <scope>NUCLEOTIDE SEQUENCE [LARGE SCALE GENOMIC DNA]</scope>
    <source>
        <strain evidence="7 8">A6E488</strain>
    </source>
</reference>
<dbReference type="Gene3D" id="3.90.1150.10">
    <property type="entry name" value="Aspartate Aminotransferase, domain 1"/>
    <property type="match status" value="1"/>
</dbReference>
<dbReference type="GO" id="GO:0008453">
    <property type="term" value="F:alanine-glyoxylate transaminase activity"/>
    <property type="evidence" value="ECO:0007669"/>
    <property type="project" value="TreeGrafter"/>
</dbReference>
<comment type="similarity">
    <text evidence="2">Belongs to the class-V pyridoxal-phosphate-dependent aminotransferase family.</text>
</comment>
<feature type="domain" description="Aminotransferase class V" evidence="6">
    <location>
        <begin position="58"/>
        <end position="336"/>
    </location>
</feature>
<dbReference type="AlphaFoldDB" id="A0AAW5R2H4"/>
<dbReference type="FunFam" id="3.40.640.10:FF:000054">
    <property type="entry name" value="Serine--glyoxylate aminotransferase"/>
    <property type="match status" value="1"/>
</dbReference>
<dbReference type="EMBL" id="JALIDZ010000008">
    <property type="protein sequence ID" value="MCT8973582.1"/>
    <property type="molecule type" value="Genomic_DNA"/>
</dbReference>